<protein>
    <submittedName>
        <fullName evidence="1">Uncharacterized protein YuzB, UPF0349 family</fullName>
    </submittedName>
</protein>
<keyword evidence="2" id="KW-1185">Reference proteome</keyword>
<accession>A0A1I4QE02</accession>
<evidence type="ECO:0000313" key="2">
    <source>
        <dbReference type="Proteomes" id="UP000198565"/>
    </source>
</evidence>
<sequence length="82" mass="9269">MMIRIRVGFCVKNLAKGTEQVRQKLLKDPDMDVAEFGCTSYCGICSKYHVAIVNGQPITADTPEQLFDNINDYIDNELIDQL</sequence>
<organism evidence="1 2">
    <name type="scientific">Gracilibacillus orientalis</name>
    <dbReference type="NCBI Taxonomy" id="334253"/>
    <lineage>
        <taxon>Bacteria</taxon>
        <taxon>Bacillati</taxon>
        <taxon>Bacillota</taxon>
        <taxon>Bacilli</taxon>
        <taxon>Bacillales</taxon>
        <taxon>Bacillaceae</taxon>
        <taxon>Gracilibacillus</taxon>
    </lineage>
</organism>
<dbReference type="EMBL" id="FOTR01000016">
    <property type="protein sequence ID" value="SFM38288.1"/>
    <property type="molecule type" value="Genomic_DNA"/>
</dbReference>
<dbReference type="STRING" id="334253.SAMN04487943_11614"/>
<dbReference type="InterPro" id="IPR009910">
    <property type="entry name" value="DUF1450"/>
</dbReference>
<evidence type="ECO:0000313" key="1">
    <source>
        <dbReference type="EMBL" id="SFM38288.1"/>
    </source>
</evidence>
<dbReference type="AlphaFoldDB" id="A0A1I4QE02"/>
<name>A0A1I4QE02_9BACI</name>
<dbReference type="Proteomes" id="UP000198565">
    <property type="component" value="Unassembled WGS sequence"/>
</dbReference>
<proteinExistence type="predicted"/>
<dbReference type="Pfam" id="PF07293">
    <property type="entry name" value="DUF1450"/>
    <property type="match status" value="1"/>
</dbReference>
<gene>
    <name evidence="1" type="ORF">SAMN04487943_11614</name>
</gene>
<reference evidence="2" key="1">
    <citation type="submission" date="2016-10" db="EMBL/GenBank/DDBJ databases">
        <authorList>
            <person name="Varghese N."/>
            <person name="Submissions S."/>
        </authorList>
    </citation>
    <scope>NUCLEOTIDE SEQUENCE [LARGE SCALE GENOMIC DNA]</scope>
    <source>
        <strain evidence="2">CGMCC 1.4250</strain>
    </source>
</reference>
<dbReference type="RefSeq" id="WP_245780860.1">
    <property type="nucleotide sequence ID" value="NZ_FOTR01000016.1"/>
</dbReference>